<gene>
    <name evidence="1" type="ORF">HUJ06_020685</name>
</gene>
<dbReference type="Proteomes" id="UP000607653">
    <property type="component" value="Unassembled WGS sequence"/>
</dbReference>
<dbReference type="EMBL" id="DUZY01000001">
    <property type="protein sequence ID" value="DAD19222.1"/>
    <property type="molecule type" value="Genomic_DNA"/>
</dbReference>
<proteinExistence type="predicted"/>
<dbReference type="GO" id="GO:0016705">
    <property type="term" value="F:oxidoreductase activity, acting on paired donors, with incorporation or reduction of molecular oxygen"/>
    <property type="evidence" value="ECO:0007669"/>
    <property type="project" value="InterPro"/>
</dbReference>
<comment type="caution">
    <text evidence="1">The sequence shown here is derived from an EMBL/GenBank/DDBJ whole genome shotgun (WGS) entry which is preliminary data.</text>
</comment>
<protein>
    <submittedName>
        <fullName evidence="1">Uncharacterized protein</fullName>
    </submittedName>
</protein>
<evidence type="ECO:0000313" key="1">
    <source>
        <dbReference type="EMBL" id="DAD19222.1"/>
    </source>
</evidence>
<dbReference type="SUPFAM" id="SSF48264">
    <property type="entry name" value="Cytochrome P450"/>
    <property type="match status" value="1"/>
</dbReference>
<dbReference type="AlphaFoldDB" id="A0A822XGZ4"/>
<dbReference type="GO" id="GO:0004497">
    <property type="term" value="F:monooxygenase activity"/>
    <property type="evidence" value="ECO:0007669"/>
    <property type="project" value="InterPro"/>
</dbReference>
<accession>A0A822XGZ4</accession>
<evidence type="ECO:0000313" key="2">
    <source>
        <dbReference type="Proteomes" id="UP000607653"/>
    </source>
</evidence>
<dbReference type="GO" id="GO:0020037">
    <property type="term" value="F:heme binding"/>
    <property type="evidence" value="ECO:0007669"/>
    <property type="project" value="InterPro"/>
</dbReference>
<dbReference type="InterPro" id="IPR036396">
    <property type="entry name" value="Cyt_P450_sf"/>
</dbReference>
<name>A0A822XGZ4_NELNU</name>
<organism evidence="1 2">
    <name type="scientific">Nelumbo nucifera</name>
    <name type="common">Sacred lotus</name>
    <dbReference type="NCBI Taxonomy" id="4432"/>
    <lineage>
        <taxon>Eukaryota</taxon>
        <taxon>Viridiplantae</taxon>
        <taxon>Streptophyta</taxon>
        <taxon>Embryophyta</taxon>
        <taxon>Tracheophyta</taxon>
        <taxon>Spermatophyta</taxon>
        <taxon>Magnoliopsida</taxon>
        <taxon>Proteales</taxon>
        <taxon>Nelumbonaceae</taxon>
        <taxon>Nelumbo</taxon>
    </lineage>
</organism>
<keyword evidence="2" id="KW-1185">Reference proteome</keyword>
<dbReference type="GO" id="GO:0005506">
    <property type="term" value="F:iron ion binding"/>
    <property type="evidence" value="ECO:0007669"/>
    <property type="project" value="InterPro"/>
</dbReference>
<reference evidence="1 2" key="1">
    <citation type="journal article" date="2020" name="Mol. Biol. Evol.">
        <title>Distinct Expression and Methylation Patterns for Genes with Different Fates following a Single Whole-Genome Duplication in Flowering Plants.</title>
        <authorList>
            <person name="Shi T."/>
            <person name="Rahmani R.S."/>
            <person name="Gugger P.F."/>
            <person name="Wang M."/>
            <person name="Li H."/>
            <person name="Zhang Y."/>
            <person name="Li Z."/>
            <person name="Wang Q."/>
            <person name="Van de Peer Y."/>
            <person name="Marchal K."/>
            <person name="Chen J."/>
        </authorList>
    </citation>
    <scope>NUCLEOTIDE SEQUENCE [LARGE SCALE GENOMIC DNA]</scope>
    <source>
        <tissue evidence="1">Leaf</tissue>
    </source>
</reference>
<sequence>METSQVVDLQDLLRRFAFDTVCMVSLGIDPGCLDSLLHV</sequence>